<keyword evidence="6" id="KW-0812">Transmembrane</keyword>
<keyword evidence="3 9" id="KW-0418">Kinase</keyword>
<dbReference type="InterPro" id="IPR011009">
    <property type="entry name" value="Kinase-like_dom_sf"/>
</dbReference>
<feature type="transmembrane region" description="Helical" evidence="6">
    <location>
        <begin position="185"/>
        <end position="203"/>
    </location>
</feature>
<gene>
    <name evidence="9" type="ORF">D1869_14475</name>
    <name evidence="8" type="ORF">HNQ62_002391</name>
</gene>
<evidence type="ECO:0000259" key="7">
    <source>
        <dbReference type="PROSITE" id="PS50011"/>
    </source>
</evidence>
<keyword evidence="10" id="KW-1185">Reference proteome</keyword>
<feature type="transmembrane region" description="Helical" evidence="6">
    <location>
        <begin position="42"/>
        <end position="59"/>
    </location>
</feature>
<dbReference type="Gene3D" id="1.10.510.10">
    <property type="entry name" value="Transferase(Phosphotransferase) domain 1"/>
    <property type="match status" value="1"/>
</dbReference>
<name>A0A650CLA9_SULOH</name>
<reference evidence="9 10" key="1">
    <citation type="submission" date="2019-10" db="EMBL/GenBank/DDBJ databases">
        <title>Genome Sequences from Six Type Strain Members of the Archaeal Family Sulfolobaceae: Acidianus ambivalens, Acidianus infernus, Metallosphaera prunae, Stygiolobus azoricus, Sulfolobus metallicus, and Sulfurisphaera ohwakuensis.</title>
        <authorList>
            <person name="Counts J.A."/>
            <person name="Kelly R.M."/>
        </authorList>
    </citation>
    <scope>NUCLEOTIDE SEQUENCE [LARGE SCALE GENOMIC DNA]</scope>
    <source>
        <strain evidence="9 10">TA-1</strain>
    </source>
</reference>
<feature type="transmembrane region" description="Helical" evidence="6">
    <location>
        <begin position="66"/>
        <end position="84"/>
    </location>
</feature>
<dbReference type="Proteomes" id="UP000582213">
    <property type="component" value="Unassembled WGS sequence"/>
</dbReference>
<accession>A0A650CLA9</accession>
<dbReference type="EMBL" id="JACHFY010000019">
    <property type="protein sequence ID" value="MBB5254617.1"/>
    <property type="molecule type" value="Genomic_DNA"/>
</dbReference>
<keyword evidence="6" id="KW-0472">Membrane</keyword>
<feature type="transmembrane region" description="Helical" evidence="6">
    <location>
        <begin position="209"/>
        <end position="228"/>
    </location>
</feature>
<dbReference type="AlphaFoldDB" id="A0A650CLA9"/>
<evidence type="ECO:0000256" key="4">
    <source>
        <dbReference type="ARBA" id="ARBA00022840"/>
    </source>
</evidence>
<sequence length="751" mass="84060">MAKAWKTAFSTSLLLFFYFIYLVNFGGLQLTNVSLTNLTTSGWLALFSLSLALVALYLPKKANSSLAVLIPLFGSGAIDFYLSLRVPLEFFLLLYAVVPFIATGVSELVGVGLFVAFIYALASANYLKFWVPFLLLLPLAVVYWSAKDELMSQKDIDTLDFMTITILLLTPFPFVALNTGSLIGILMYLSAMVLLFVGIMMKFRLKDSAWPFVTSGLITYFAPIVLYFQLKDSVNYGNSFFNAYDLFFYGSLALIFYLPFLFSEENSVAVILFTPILLGITAGLLVYSKTTTYFAAIDPWLVVAAAFPKSPVVEDFFTSWRYAPKYSAQPQYSSPQPIQVQQPSLQVRFILKGLPPMARAVIEVGNTTCDGDFLIDCNDYGNWRAFPVKVGQDVYYPNPNSGYANPSDVITINYVLATQSQQPQPFTQLSQTSIYAHSRALGKVNTTSLDPNALLNRRLGMYKVKSIIGSGGFGYVYLGKMGGDYYAIKILKVDKGDPMAYFQELFHEANNLVDLSNHPNIVKVYAVNVDLNVIKRALNGDFMPYYADPPRIVMEYMEGGSLDKYLSDDQFFYSLNWETSVKKAVRQVAEALVHIHGKGYMHSDVKPQNIFLTKKPKDPSELPTVDFKLGDLGSAVRFGKDVSQVTIEYYPPEVFISKASPSMDIFALGMTLYVLLTRKIDRPDLQVMNEAFNCYINNDMNCVSNKVEEARRLLASWDPQVPEPYKSLIKAAVDPDPMKRPTALEVADKLK</sequence>
<dbReference type="GO" id="GO:0005737">
    <property type="term" value="C:cytoplasm"/>
    <property type="evidence" value="ECO:0007669"/>
    <property type="project" value="TreeGrafter"/>
</dbReference>
<keyword evidence="2" id="KW-0547">Nucleotide-binding</keyword>
<keyword evidence="6" id="KW-1133">Transmembrane helix</keyword>
<evidence type="ECO:0000256" key="1">
    <source>
        <dbReference type="ARBA" id="ARBA00022679"/>
    </source>
</evidence>
<feature type="transmembrane region" description="Helical" evidence="6">
    <location>
        <begin position="240"/>
        <end position="262"/>
    </location>
</feature>
<comment type="similarity">
    <text evidence="5">Belongs to the protein kinase superfamily. Ser/Thr protein kinase family. GCN2 subfamily.</text>
</comment>
<dbReference type="EMBL" id="CP045484">
    <property type="protein sequence ID" value="QGR18257.1"/>
    <property type="molecule type" value="Genomic_DNA"/>
</dbReference>
<evidence type="ECO:0000313" key="10">
    <source>
        <dbReference type="Proteomes" id="UP000427373"/>
    </source>
</evidence>
<dbReference type="PROSITE" id="PS00107">
    <property type="entry name" value="PROTEIN_KINASE_ATP"/>
    <property type="match status" value="1"/>
</dbReference>
<dbReference type="GO" id="GO:0004672">
    <property type="term" value="F:protein kinase activity"/>
    <property type="evidence" value="ECO:0007669"/>
    <property type="project" value="InterPro"/>
</dbReference>
<dbReference type="PROSITE" id="PS50011">
    <property type="entry name" value="PROTEIN_KINASE_DOM"/>
    <property type="match status" value="1"/>
</dbReference>
<protein>
    <submittedName>
        <fullName evidence="8 9">Protein kinase</fullName>
    </submittedName>
</protein>
<dbReference type="InterPro" id="IPR050339">
    <property type="entry name" value="CC_SR_Kinase"/>
</dbReference>
<evidence type="ECO:0000256" key="2">
    <source>
        <dbReference type="ARBA" id="ARBA00022741"/>
    </source>
</evidence>
<proteinExistence type="inferred from homology"/>
<dbReference type="RefSeq" id="WP_156015747.1">
    <property type="nucleotide sequence ID" value="NZ_CP045484.1"/>
</dbReference>
<dbReference type="PANTHER" id="PTHR11042">
    <property type="entry name" value="EUKARYOTIC TRANSLATION INITIATION FACTOR 2-ALPHA KINASE EIF2-ALPHA KINASE -RELATED"/>
    <property type="match status" value="1"/>
</dbReference>
<dbReference type="GO" id="GO:0005524">
    <property type="term" value="F:ATP binding"/>
    <property type="evidence" value="ECO:0007669"/>
    <property type="project" value="UniProtKB-KW"/>
</dbReference>
<feature type="transmembrane region" description="Helical" evidence="6">
    <location>
        <begin position="12"/>
        <end position="30"/>
    </location>
</feature>
<feature type="transmembrane region" description="Helical" evidence="6">
    <location>
        <begin position="129"/>
        <end position="146"/>
    </location>
</feature>
<feature type="domain" description="Protein kinase" evidence="7">
    <location>
        <begin position="462"/>
        <end position="751"/>
    </location>
</feature>
<dbReference type="SUPFAM" id="SSF56112">
    <property type="entry name" value="Protein kinase-like (PK-like)"/>
    <property type="match status" value="1"/>
</dbReference>
<dbReference type="Proteomes" id="UP000427373">
    <property type="component" value="Chromosome"/>
</dbReference>
<keyword evidence="1" id="KW-0808">Transferase</keyword>
<reference evidence="8 11" key="2">
    <citation type="submission" date="2020-08" db="EMBL/GenBank/DDBJ databases">
        <title>Genomic Encyclopedia of Type Strains, Phase IV (KMG-IV): sequencing the most valuable type-strain genomes for metagenomic binning, comparative biology and taxonomic classification.</title>
        <authorList>
            <person name="Goeker M."/>
        </authorList>
    </citation>
    <scope>NUCLEOTIDE SEQUENCE [LARGE SCALE GENOMIC DNA]</scope>
    <source>
        <strain evidence="8 11">DSM 12421</strain>
    </source>
</reference>
<evidence type="ECO:0000313" key="9">
    <source>
        <dbReference type="EMBL" id="QGR18257.1"/>
    </source>
</evidence>
<dbReference type="InterPro" id="IPR000719">
    <property type="entry name" value="Prot_kinase_dom"/>
</dbReference>
<evidence type="ECO:0000313" key="8">
    <source>
        <dbReference type="EMBL" id="MBB5254617.1"/>
    </source>
</evidence>
<dbReference type="GeneID" id="42802474"/>
<dbReference type="Pfam" id="PF00069">
    <property type="entry name" value="Pkinase"/>
    <property type="match status" value="1"/>
</dbReference>
<dbReference type="CDD" id="cd14014">
    <property type="entry name" value="STKc_PknB_like"/>
    <property type="match status" value="1"/>
</dbReference>
<dbReference type="InterPro" id="IPR008271">
    <property type="entry name" value="Ser/Thr_kinase_AS"/>
</dbReference>
<dbReference type="InterPro" id="IPR017441">
    <property type="entry name" value="Protein_kinase_ATP_BS"/>
</dbReference>
<evidence type="ECO:0000313" key="11">
    <source>
        <dbReference type="Proteomes" id="UP000582213"/>
    </source>
</evidence>
<feature type="transmembrane region" description="Helical" evidence="6">
    <location>
        <begin position="90"/>
        <end position="122"/>
    </location>
</feature>
<organism evidence="9 10">
    <name type="scientific">Sulfurisphaera ohwakuensis</name>
    <dbReference type="NCBI Taxonomy" id="69656"/>
    <lineage>
        <taxon>Archaea</taxon>
        <taxon>Thermoproteota</taxon>
        <taxon>Thermoprotei</taxon>
        <taxon>Sulfolobales</taxon>
        <taxon>Sulfolobaceae</taxon>
        <taxon>Sulfurisphaera</taxon>
    </lineage>
</organism>
<dbReference type="Gene3D" id="3.30.200.20">
    <property type="entry name" value="Phosphorylase Kinase, domain 1"/>
    <property type="match status" value="1"/>
</dbReference>
<dbReference type="SMART" id="SM00220">
    <property type="entry name" value="S_TKc"/>
    <property type="match status" value="1"/>
</dbReference>
<feature type="transmembrane region" description="Helical" evidence="6">
    <location>
        <begin position="268"/>
        <end position="287"/>
    </location>
</feature>
<evidence type="ECO:0000256" key="3">
    <source>
        <dbReference type="ARBA" id="ARBA00022777"/>
    </source>
</evidence>
<keyword evidence="4" id="KW-0067">ATP-binding</keyword>
<evidence type="ECO:0000256" key="5">
    <source>
        <dbReference type="ARBA" id="ARBA00037982"/>
    </source>
</evidence>
<evidence type="ECO:0000256" key="6">
    <source>
        <dbReference type="SAM" id="Phobius"/>
    </source>
</evidence>
<dbReference type="KEGG" id="soh:D1869_14475"/>
<dbReference type="PROSITE" id="PS00108">
    <property type="entry name" value="PROTEIN_KINASE_ST"/>
    <property type="match status" value="1"/>
</dbReference>
<dbReference type="OrthoDB" id="41005at2157"/>